<name>A0A2T2NQU5_CORCC</name>
<organism evidence="1 2">
    <name type="scientific">Corynespora cassiicola Philippines</name>
    <dbReference type="NCBI Taxonomy" id="1448308"/>
    <lineage>
        <taxon>Eukaryota</taxon>
        <taxon>Fungi</taxon>
        <taxon>Dikarya</taxon>
        <taxon>Ascomycota</taxon>
        <taxon>Pezizomycotina</taxon>
        <taxon>Dothideomycetes</taxon>
        <taxon>Pleosporomycetidae</taxon>
        <taxon>Pleosporales</taxon>
        <taxon>Corynesporascaceae</taxon>
        <taxon>Corynespora</taxon>
    </lineage>
</organism>
<dbReference type="OrthoDB" id="3801236at2759"/>
<sequence length="219" mass="25377">MSGETPSSVLKFRADFKDGWNKLPNEMKSEILQYVLKVDKLIGKEEWYSVNDKVQRPLFRLLSTTPDIASLSKQVYYQKNMFVLRPSKESVNLFETRALPVFFAYPNPRINQHIRLLRISINALDWEWLVKFATGNYGFLNLQQLCVIVGGHSEFWTAITNKLASSPKLEFNVPGHAIMEMVLWRNKQVTELVKSKVSFSPEKLNCCLCKDWPPEFEPS</sequence>
<dbReference type="EMBL" id="KZ678134">
    <property type="protein sequence ID" value="PSN67636.1"/>
    <property type="molecule type" value="Genomic_DNA"/>
</dbReference>
<reference evidence="1 2" key="1">
    <citation type="journal article" date="2018" name="Front. Microbiol.">
        <title>Genome-Wide Analysis of Corynespora cassiicola Leaf Fall Disease Putative Effectors.</title>
        <authorList>
            <person name="Lopez D."/>
            <person name="Ribeiro S."/>
            <person name="Label P."/>
            <person name="Fumanal B."/>
            <person name="Venisse J.S."/>
            <person name="Kohler A."/>
            <person name="de Oliveira R.R."/>
            <person name="Labutti K."/>
            <person name="Lipzen A."/>
            <person name="Lail K."/>
            <person name="Bauer D."/>
            <person name="Ohm R.A."/>
            <person name="Barry K.W."/>
            <person name="Spatafora J."/>
            <person name="Grigoriev I.V."/>
            <person name="Martin F.M."/>
            <person name="Pujade-Renaud V."/>
        </authorList>
    </citation>
    <scope>NUCLEOTIDE SEQUENCE [LARGE SCALE GENOMIC DNA]</scope>
    <source>
        <strain evidence="1 2">Philippines</strain>
    </source>
</reference>
<proteinExistence type="predicted"/>
<dbReference type="AlphaFoldDB" id="A0A2T2NQU5"/>
<gene>
    <name evidence="1" type="ORF">BS50DRAFT_664951</name>
</gene>
<evidence type="ECO:0000313" key="1">
    <source>
        <dbReference type="EMBL" id="PSN67636.1"/>
    </source>
</evidence>
<evidence type="ECO:0000313" key="2">
    <source>
        <dbReference type="Proteomes" id="UP000240883"/>
    </source>
</evidence>
<accession>A0A2T2NQU5</accession>
<dbReference type="Proteomes" id="UP000240883">
    <property type="component" value="Unassembled WGS sequence"/>
</dbReference>
<keyword evidence="2" id="KW-1185">Reference proteome</keyword>
<protein>
    <submittedName>
        <fullName evidence="1">Uncharacterized protein</fullName>
    </submittedName>
</protein>